<protein>
    <recommendedName>
        <fullName evidence="4">ATP-dependent rRNA helicase SPB4-like C-terminal extension domain-containing protein</fullName>
    </recommendedName>
</protein>
<feature type="region of interest" description="Disordered" evidence="3">
    <location>
        <begin position="203"/>
        <end position="244"/>
    </location>
</feature>
<dbReference type="EMBL" id="EF678390">
    <property type="protein sequence ID" value="ABR18149.1"/>
    <property type="molecule type" value="mRNA"/>
</dbReference>
<feature type="compositionally biased region" description="Basic and acidic residues" evidence="3">
    <location>
        <begin position="216"/>
        <end position="240"/>
    </location>
</feature>
<evidence type="ECO:0000313" key="5">
    <source>
        <dbReference type="EMBL" id="ABR18149.1"/>
    </source>
</evidence>
<dbReference type="SMART" id="SM01178">
    <property type="entry name" value="DUF4217"/>
    <property type="match status" value="1"/>
</dbReference>
<dbReference type="SUPFAM" id="SSF52540">
    <property type="entry name" value="P-loop containing nucleoside triphosphate hydrolases"/>
    <property type="match status" value="1"/>
</dbReference>
<keyword evidence="2" id="KW-0067">ATP-binding</keyword>
<proteinExistence type="evidence at transcript level"/>
<evidence type="ECO:0000259" key="4">
    <source>
        <dbReference type="SMART" id="SM01178"/>
    </source>
</evidence>
<dbReference type="InterPro" id="IPR025313">
    <property type="entry name" value="SPB4-like_CTE"/>
</dbReference>
<keyword evidence="1" id="KW-0378">Hydrolase</keyword>
<dbReference type="Gene3D" id="3.40.50.300">
    <property type="entry name" value="P-loop containing nucleotide triphosphate hydrolases"/>
    <property type="match status" value="1"/>
</dbReference>
<evidence type="ECO:0000256" key="1">
    <source>
        <dbReference type="ARBA" id="ARBA00022801"/>
    </source>
</evidence>
<feature type="domain" description="ATP-dependent rRNA helicase SPB4-like C-terminal extension" evidence="4">
    <location>
        <begin position="77"/>
        <end position="140"/>
    </location>
</feature>
<dbReference type="GO" id="GO:0004386">
    <property type="term" value="F:helicase activity"/>
    <property type="evidence" value="ECO:0007669"/>
    <property type="project" value="UniProtKB-KW"/>
</dbReference>
<reference evidence="5" key="1">
    <citation type="submission" date="2007-06" db="EMBL/GenBank/DDBJ databases">
        <title>Full length cDNA sequences from Sitka Spruce (Picea sitchensis).</title>
        <authorList>
            <person name="Ralph S.G."/>
            <person name="Chun H.E."/>
            <person name="Liao N."/>
            <person name="Ali J."/>
            <person name="Reid K."/>
            <person name="Kolosova N."/>
            <person name="Cooper N."/>
            <person name="Cullis C."/>
            <person name="Jancsik S."/>
            <person name="Moore R."/>
            <person name="Mayo M."/>
            <person name="Wagner S."/>
            <person name="Holt R.A."/>
            <person name="Jones S.J.M."/>
            <person name="Marra M.A."/>
            <person name="Ritland C.E."/>
            <person name="Ritland K."/>
            <person name="Bohlmann J."/>
        </authorList>
    </citation>
    <scope>NUCLEOTIDE SEQUENCE</scope>
    <source>
        <tissue evidence="5">Bark</tissue>
    </source>
</reference>
<dbReference type="Pfam" id="PF13959">
    <property type="entry name" value="CTE_SPB4"/>
    <property type="match status" value="1"/>
</dbReference>
<name>B8LR69_PICSI</name>
<accession>B8LR69</accession>
<keyword evidence="2" id="KW-0547">Nucleotide-binding</keyword>
<feature type="compositionally biased region" description="Polar residues" evidence="3">
    <location>
        <begin position="203"/>
        <end position="213"/>
    </location>
</feature>
<evidence type="ECO:0000256" key="3">
    <source>
        <dbReference type="SAM" id="MobiDB-lite"/>
    </source>
</evidence>
<evidence type="ECO:0000256" key="2">
    <source>
        <dbReference type="ARBA" id="ARBA00022806"/>
    </source>
</evidence>
<dbReference type="InterPro" id="IPR027417">
    <property type="entry name" value="P-loop_NTPase"/>
</dbReference>
<dbReference type="AlphaFoldDB" id="B8LR69"/>
<dbReference type="GO" id="GO:0016787">
    <property type="term" value="F:hydrolase activity"/>
    <property type="evidence" value="ECO:0007669"/>
    <property type="project" value="UniProtKB-KW"/>
</dbReference>
<keyword evidence="2" id="KW-0347">Helicase</keyword>
<organism evidence="5">
    <name type="scientific">Picea sitchensis</name>
    <name type="common">Sitka spruce</name>
    <name type="synonym">Pinus sitchensis</name>
    <dbReference type="NCBI Taxonomy" id="3332"/>
    <lineage>
        <taxon>Eukaryota</taxon>
        <taxon>Viridiplantae</taxon>
        <taxon>Streptophyta</taxon>
        <taxon>Embryophyta</taxon>
        <taxon>Tracheophyta</taxon>
        <taxon>Spermatophyta</taxon>
        <taxon>Pinopsida</taxon>
        <taxon>Pinidae</taxon>
        <taxon>Conifers I</taxon>
        <taxon>Pinales</taxon>
        <taxon>Pinaceae</taxon>
        <taxon>Picea</taxon>
    </lineage>
</organism>
<sequence>MAVRTVLLLIFRGRRSEVDCPEDVPSYIHRVGRTTRFNAGGHSVAFFMPSEMKMLMQLHEVKIPVKVIKANASKLQSVSAPLAALLSKDPDLKYMAQRAFVTYLSSIHLRPYKAIFDVSKLPIEDYSVSLGLPTAPRIRFLKKSGSKLKNMEDTICAKHEHEPEDSEGSENEDVSADGADKDFLQNVTNGESKQVKQCSKLDNQFNNKNTSVLSPEYEKMRSRNEDKGDDAFLTKKRPIEDGDTEATSLATRILKKKET</sequence>